<comment type="subcellular location">
    <subcellularLocation>
        <location evidence="2">Bacterial flagellum basal body</location>
    </subcellularLocation>
</comment>
<comment type="similarity">
    <text evidence="1 2">Belongs to the flagella basal body rod proteins family.</text>
</comment>
<name>A0ABU9DVC8_9BACL</name>
<dbReference type="InterPro" id="IPR053967">
    <property type="entry name" value="LlgE_F_G-like_D1"/>
</dbReference>
<dbReference type="Pfam" id="PF06429">
    <property type="entry name" value="Flg_bbr_C"/>
    <property type="match status" value="1"/>
</dbReference>
<gene>
    <name evidence="6" type="ORF">WMW72_27780</name>
</gene>
<evidence type="ECO:0000256" key="1">
    <source>
        <dbReference type="ARBA" id="ARBA00009677"/>
    </source>
</evidence>
<keyword evidence="6" id="KW-0282">Flagellum</keyword>
<dbReference type="InterPro" id="IPR010930">
    <property type="entry name" value="Flg_bb/hook_C_dom"/>
</dbReference>
<dbReference type="Pfam" id="PF00460">
    <property type="entry name" value="Flg_bb_rod"/>
    <property type="match status" value="1"/>
</dbReference>
<dbReference type="PANTHER" id="PTHR30435:SF19">
    <property type="entry name" value="FLAGELLAR BASAL-BODY ROD PROTEIN FLGG"/>
    <property type="match status" value="1"/>
</dbReference>
<feature type="domain" description="Flagellar hook protein FlgE/F/G-like D1" evidence="5">
    <location>
        <begin position="96"/>
        <end position="177"/>
    </location>
</feature>
<organism evidence="6 7">
    <name type="scientific">Paenibacillus filicis</name>
    <dbReference type="NCBI Taxonomy" id="669464"/>
    <lineage>
        <taxon>Bacteria</taxon>
        <taxon>Bacillati</taxon>
        <taxon>Bacillota</taxon>
        <taxon>Bacilli</taxon>
        <taxon>Bacillales</taxon>
        <taxon>Paenibacillaceae</taxon>
        <taxon>Paenibacillus</taxon>
    </lineage>
</organism>
<dbReference type="InterPro" id="IPR037925">
    <property type="entry name" value="FlgE/F/G-like"/>
</dbReference>
<keyword evidence="2" id="KW-0975">Bacterial flagellum</keyword>
<dbReference type="PANTHER" id="PTHR30435">
    <property type="entry name" value="FLAGELLAR PROTEIN"/>
    <property type="match status" value="1"/>
</dbReference>
<protein>
    <submittedName>
        <fullName evidence="6">Flagellar hook-basal body protein</fullName>
    </submittedName>
</protein>
<accession>A0ABU9DVC8</accession>
<dbReference type="NCBIfam" id="TIGR03506">
    <property type="entry name" value="FlgEFG_subfam"/>
    <property type="match status" value="1"/>
</dbReference>
<keyword evidence="6" id="KW-0966">Cell projection</keyword>
<evidence type="ECO:0000313" key="6">
    <source>
        <dbReference type="EMBL" id="MEK8131713.1"/>
    </source>
</evidence>
<evidence type="ECO:0000313" key="7">
    <source>
        <dbReference type="Proteomes" id="UP001469365"/>
    </source>
</evidence>
<dbReference type="SUPFAM" id="SSF117143">
    <property type="entry name" value="Flagellar hook protein flgE"/>
    <property type="match status" value="1"/>
</dbReference>
<evidence type="ECO:0000259" key="4">
    <source>
        <dbReference type="Pfam" id="PF06429"/>
    </source>
</evidence>
<evidence type="ECO:0000259" key="3">
    <source>
        <dbReference type="Pfam" id="PF00460"/>
    </source>
</evidence>
<reference evidence="6 7" key="1">
    <citation type="submission" date="2024-04" db="EMBL/GenBank/DDBJ databases">
        <title>draft genome sequnece of Paenibacillus filicis.</title>
        <authorList>
            <person name="Kim D.-U."/>
        </authorList>
    </citation>
    <scope>NUCLEOTIDE SEQUENCE [LARGE SCALE GENOMIC DNA]</scope>
    <source>
        <strain evidence="6 7">KACC14197</strain>
    </source>
</reference>
<evidence type="ECO:0000256" key="2">
    <source>
        <dbReference type="RuleBase" id="RU362116"/>
    </source>
</evidence>
<keyword evidence="7" id="KW-1185">Reference proteome</keyword>
<keyword evidence="6" id="KW-0969">Cilium</keyword>
<dbReference type="Proteomes" id="UP001469365">
    <property type="component" value="Unassembled WGS sequence"/>
</dbReference>
<proteinExistence type="inferred from homology"/>
<feature type="domain" description="Flagellar basal-body/hook protein C-terminal" evidence="4">
    <location>
        <begin position="243"/>
        <end position="288"/>
    </location>
</feature>
<dbReference type="InterPro" id="IPR001444">
    <property type="entry name" value="Flag_bb_rod_N"/>
</dbReference>
<dbReference type="RefSeq" id="WP_341418845.1">
    <property type="nucleotide sequence ID" value="NZ_JBBPCC010000023.1"/>
</dbReference>
<sequence length="290" mass="31940">MNNSMINSSVSMHALQQKLDLLANNISNVSTTGYKRKEASFQDVLTSVKQQPQNFQKQGRLTPLGYNQGWGSKLVEAQLNMEQGSLQNTTNPLDFAIEGNGLFEIATVTLDANNVPVQTTRWTRNGAFDISPSVDQNDPDGYLTTKDGHYIVGADDNPIRVPANHRIAVQPDGQVIAYNEADRTAPPVNLGQIKTVRVVRPQLLQQVGDNLYALPADITPQQREEILQTVTAANNTVDPITVRQGFIEQSNVNLSQEMTELVTVQRAFQLNARAISSSDQLMNLANNLRA</sequence>
<dbReference type="Pfam" id="PF22692">
    <property type="entry name" value="LlgE_F_G_D1"/>
    <property type="match status" value="1"/>
</dbReference>
<comment type="caution">
    <text evidence="6">The sequence shown here is derived from an EMBL/GenBank/DDBJ whole genome shotgun (WGS) entry which is preliminary data.</text>
</comment>
<evidence type="ECO:0000259" key="5">
    <source>
        <dbReference type="Pfam" id="PF22692"/>
    </source>
</evidence>
<dbReference type="EMBL" id="JBBPCC010000023">
    <property type="protein sequence ID" value="MEK8131713.1"/>
    <property type="molecule type" value="Genomic_DNA"/>
</dbReference>
<feature type="domain" description="Flagellar basal body rod protein N-terminal" evidence="3">
    <location>
        <begin position="12"/>
        <end position="35"/>
    </location>
</feature>
<dbReference type="InterPro" id="IPR020013">
    <property type="entry name" value="Flagellar_FlgE/F/G"/>
</dbReference>